<protein>
    <recommendedName>
        <fullName evidence="3">DUF559 domain-containing protein</fullName>
    </recommendedName>
</protein>
<evidence type="ECO:0000313" key="2">
    <source>
        <dbReference type="Proteomes" id="UP000265419"/>
    </source>
</evidence>
<reference evidence="1 2" key="1">
    <citation type="submission" date="2018-07" db="EMBL/GenBank/DDBJ databases">
        <title>Arthrobacter sp. nov., isolated from raw cow's milk with high bacterial count.</title>
        <authorList>
            <person name="Hahne J."/>
            <person name="Isele D."/>
            <person name="Lipski A."/>
        </authorList>
    </citation>
    <scope>NUCLEOTIDE SEQUENCE [LARGE SCALE GENOMIC DNA]</scope>
    <source>
        <strain evidence="1 2">JZ R-35</strain>
    </source>
</reference>
<sequence>MGPIWAASHVAAGHDVESAVVALDGVRRHLLLRGDAEDELRRSLEGLPQAAARKRASVAWKASTSLSESAGETLARVRMIRLGFEPPELQLVVTADGHRFRPDYAWRSLALLGEFDGQGKYAGNEGAVRRAEKEREEALRRAGFRVFRLSWADISNPHALRKALSANGVPPAVRDERGNVRRFR</sequence>
<dbReference type="Proteomes" id="UP000265419">
    <property type="component" value="Unassembled WGS sequence"/>
</dbReference>
<gene>
    <name evidence="1" type="ORF">DWB68_02375</name>
</gene>
<evidence type="ECO:0008006" key="3">
    <source>
        <dbReference type="Google" id="ProtNLM"/>
    </source>
</evidence>
<dbReference type="RefSeq" id="WP_119423536.1">
    <property type="nucleotide sequence ID" value="NZ_QQXK01000003.1"/>
</dbReference>
<comment type="caution">
    <text evidence="1">The sequence shown here is derived from an EMBL/GenBank/DDBJ whole genome shotgun (WGS) entry which is preliminary data.</text>
</comment>
<keyword evidence="2" id="KW-1185">Reference proteome</keyword>
<name>A0A399JFT6_9MICC</name>
<accession>A0A399JFT6</accession>
<organism evidence="1 2">
    <name type="scientific">Galactobacter valiniphilus</name>
    <dbReference type="NCBI Taxonomy" id="2676122"/>
    <lineage>
        <taxon>Bacteria</taxon>
        <taxon>Bacillati</taxon>
        <taxon>Actinomycetota</taxon>
        <taxon>Actinomycetes</taxon>
        <taxon>Micrococcales</taxon>
        <taxon>Micrococcaceae</taxon>
        <taxon>Galactobacter</taxon>
    </lineage>
</organism>
<evidence type="ECO:0000313" key="1">
    <source>
        <dbReference type="EMBL" id="RII43467.1"/>
    </source>
</evidence>
<dbReference type="EMBL" id="QQXK01000003">
    <property type="protein sequence ID" value="RII43467.1"/>
    <property type="molecule type" value="Genomic_DNA"/>
</dbReference>
<proteinExistence type="predicted"/>
<dbReference type="AlphaFoldDB" id="A0A399JFT6"/>